<sequence length="145" mass="16409">FFMDQTNQLLQCVVENARTGMNAVDQLLQKVEDAGIRDELMREREQYQAIAHTAEQTLYTMGGKPETVGVMQRVRMWMGMELNTLKDRTPAHIADMVIQGATMGVVDMTKARNELSEADAQAQGIAGEFIVQQQDNIERMKAFLR</sequence>
<proteinExistence type="predicted"/>
<dbReference type="AlphaFoldDB" id="A0A9D1IBY4"/>
<evidence type="ECO:0000313" key="2">
    <source>
        <dbReference type="Proteomes" id="UP000824072"/>
    </source>
</evidence>
<gene>
    <name evidence="1" type="ORF">IAB02_06130</name>
</gene>
<accession>A0A9D1IBY4</accession>
<name>A0A9D1IBY4_9FIRM</name>
<dbReference type="Gene3D" id="1.20.1260.10">
    <property type="match status" value="1"/>
</dbReference>
<protein>
    <submittedName>
        <fullName evidence="1">Uncharacterized protein</fullName>
    </submittedName>
</protein>
<organism evidence="1 2">
    <name type="scientific">Candidatus Pullichristensenella excrementigallinarum</name>
    <dbReference type="NCBI Taxonomy" id="2840907"/>
    <lineage>
        <taxon>Bacteria</taxon>
        <taxon>Bacillati</taxon>
        <taxon>Bacillota</taxon>
        <taxon>Clostridia</taxon>
        <taxon>Candidatus Pullichristensenella</taxon>
    </lineage>
</organism>
<reference evidence="1" key="1">
    <citation type="submission" date="2020-10" db="EMBL/GenBank/DDBJ databases">
        <authorList>
            <person name="Gilroy R."/>
        </authorList>
    </citation>
    <scope>NUCLEOTIDE SEQUENCE</scope>
    <source>
        <strain evidence="1">ChiHcec3-11533</strain>
    </source>
</reference>
<dbReference type="Proteomes" id="UP000824072">
    <property type="component" value="Unassembled WGS sequence"/>
</dbReference>
<reference evidence="1" key="2">
    <citation type="journal article" date="2021" name="PeerJ">
        <title>Extensive microbial diversity within the chicken gut microbiome revealed by metagenomics and culture.</title>
        <authorList>
            <person name="Gilroy R."/>
            <person name="Ravi A."/>
            <person name="Getino M."/>
            <person name="Pursley I."/>
            <person name="Horton D.L."/>
            <person name="Alikhan N.F."/>
            <person name="Baker D."/>
            <person name="Gharbi K."/>
            <person name="Hall N."/>
            <person name="Watson M."/>
            <person name="Adriaenssens E.M."/>
            <person name="Foster-Nyarko E."/>
            <person name="Jarju S."/>
            <person name="Secka A."/>
            <person name="Antonio M."/>
            <person name="Oren A."/>
            <person name="Chaudhuri R.R."/>
            <person name="La Ragione R."/>
            <person name="Hildebrand F."/>
            <person name="Pallen M.J."/>
        </authorList>
    </citation>
    <scope>NUCLEOTIDE SEQUENCE</scope>
    <source>
        <strain evidence="1">ChiHcec3-11533</strain>
    </source>
</reference>
<dbReference type="InterPro" id="IPR012347">
    <property type="entry name" value="Ferritin-like"/>
</dbReference>
<dbReference type="EMBL" id="DVMU01000136">
    <property type="protein sequence ID" value="HIU34125.1"/>
    <property type="molecule type" value="Genomic_DNA"/>
</dbReference>
<comment type="caution">
    <text evidence="1">The sequence shown here is derived from an EMBL/GenBank/DDBJ whole genome shotgun (WGS) entry which is preliminary data.</text>
</comment>
<evidence type="ECO:0000313" key="1">
    <source>
        <dbReference type="EMBL" id="HIU34125.1"/>
    </source>
</evidence>
<feature type="non-terminal residue" evidence="1">
    <location>
        <position position="1"/>
    </location>
</feature>